<dbReference type="EMBL" id="JAEFCI010000677">
    <property type="protein sequence ID" value="KAG5463392.1"/>
    <property type="molecule type" value="Genomic_DNA"/>
</dbReference>
<dbReference type="AlphaFoldDB" id="A0A8H8A1N7"/>
<feature type="region of interest" description="Disordered" evidence="1">
    <location>
        <begin position="101"/>
        <end position="137"/>
    </location>
</feature>
<organism evidence="2 3">
    <name type="scientific">Olpidium bornovanus</name>
    <dbReference type="NCBI Taxonomy" id="278681"/>
    <lineage>
        <taxon>Eukaryota</taxon>
        <taxon>Fungi</taxon>
        <taxon>Fungi incertae sedis</taxon>
        <taxon>Olpidiomycota</taxon>
        <taxon>Olpidiomycotina</taxon>
        <taxon>Olpidiomycetes</taxon>
        <taxon>Olpidiales</taxon>
        <taxon>Olpidiaceae</taxon>
        <taxon>Olpidium</taxon>
    </lineage>
</organism>
<evidence type="ECO:0000313" key="2">
    <source>
        <dbReference type="EMBL" id="KAG5463392.1"/>
    </source>
</evidence>
<accession>A0A8H8A1N7</accession>
<evidence type="ECO:0000313" key="3">
    <source>
        <dbReference type="Proteomes" id="UP000673691"/>
    </source>
</evidence>
<sequence length="309" mass="32835">MAVVTWNPHRRMSAKDTKFWGAVRKNIASGQSMTVPSGRGSRAGPSCQRTFIPDMVVSFFVTQSERLRSPSVLPSFDVPLQSGESEEELSLLTSSFASLPAAPAPSPLRPRSASAALRPRRAHGSPPPRPRASPSAAPPSAAAPVFALAFSACYRACVRFRACVRLFSSPKRHPFLLQNATFSSLSPLGPCRAHAPPPPRPSSAPTATALGRPPRFLFLLTELIFAHRAFVFVCPIALAVDDSPPMPSPRHRRRKGATPLPLSPHVTATRTAPLPPAIAPSNRSAASSPAPVDPAAVPIPPSPSLDARM</sequence>
<feature type="compositionally biased region" description="Low complexity" evidence="1">
    <location>
        <begin position="279"/>
        <end position="296"/>
    </location>
</feature>
<keyword evidence="3" id="KW-1185">Reference proteome</keyword>
<protein>
    <submittedName>
        <fullName evidence="2">Uncharacterized protein</fullName>
    </submittedName>
</protein>
<reference evidence="2 3" key="1">
    <citation type="journal article" name="Sci. Rep.">
        <title>Genome-scale phylogenetic analyses confirm Olpidium as the closest living zoosporic fungus to the non-flagellated, terrestrial fungi.</title>
        <authorList>
            <person name="Chang Y."/>
            <person name="Rochon D."/>
            <person name="Sekimoto S."/>
            <person name="Wang Y."/>
            <person name="Chovatia M."/>
            <person name="Sandor L."/>
            <person name="Salamov A."/>
            <person name="Grigoriev I.V."/>
            <person name="Stajich J.E."/>
            <person name="Spatafora J.W."/>
        </authorList>
    </citation>
    <scope>NUCLEOTIDE SEQUENCE [LARGE SCALE GENOMIC DNA]</scope>
    <source>
        <strain evidence="2">S191</strain>
    </source>
</reference>
<feature type="region of interest" description="Disordered" evidence="1">
    <location>
        <begin position="243"/>
        <end position="309"/>
    </location>
</feature>
<proteinExistence type="predicted"/>
<name>A0A8H8A1N7_9FUNG</name>
<evidence type="ECO:0000256" key="1">
    <source>
        <dbReference type="SAM" id="MobiDB-lite"/>
    </source>
</evidence>
<gene>
    <name evidence="2" type="ORF">BJ554DRAFT_7979</name>
</gene>
<feature type="non-terminal residue" evidence="2">
    <location>
        <position position="309"/>
    </location>
</feature>
<dbReference type="Proteomes" id="UP000673691">
    <property type="component" value="Unassembled WGS sequence"/>
</dbReference>
<feature type="region of interest" description="Disordered" evidence="1">
    <location>
        <begin position="188"/>
        <end position="208"/>
    </location>
</feature>
<comment type="caution">
    <text evidence="2">The sequence shown here is derived from an EMBL/GenBank/DDBJ whole genome shotgun (WGS) entry which is preliminary data.</text>
</comment>